<feature type="transmembrane region" description="Helical" evidence="1">
    <location>
        <begin position="294"/>
        <end position="315"/>
    </location>
</feature>
<feature type="transmembrane region" description="Helical" evidence="1">
    <location>
        <begin position="736"/>
        <end position="755"/>
    </location>
</feature>
<evidence type="ECO:0000313" key="2">
    <source>
        <dbReference type="EMBL" id="QSI75848.1"/>
    </source>
</evidence>
<keyword evidence="1" id="KW-0472">Membrane</keyword>
<dbReference type="InterPro" id="IPR050545">
    <property type="entry name" value="Mycobact_MmpL"/>
</dbReference>
<feature type="transmembrane region" description="Helical" evidence="1">
    <location>
        <begin position="704"/>
        <end position="724"/>
    </location>
</feature>
<feature type="transmembrane region" description="Helical" evidence="1">
    <location>
        <begin position="363"/>
        <end position="382"/>
    </location>
</feature>
<dbReference type="RefSeq" id="WP_206253709.1">
    <property type="nucleotide sequence ID" value="NZ_CP071060.1"/>
</dbReference>
<reference evidence="2 3" key="1">
    <citation type="submission" date="2021-02" db="EMBL/GenBank/DDBJ databases">
        <title>Niveibacterium changnyeongensis HC41.</title>
        <authorList>
            <person name="Kang M."/>
        </authorList>
    </citation>
    <scope>NUCLEOTIDE SEQUENCE [LARGE SCALE GENOMIC DNA]</scope>
    <source>
        <strain evidence="2 3">HC41</strain>
    </source>
</reference>
<feature type="transmembrane region" description="Helical" evidence="1">
    <location>
        <begin position="20"/>
        <end position="44"/>
    </location>
</feature>
<gene>
    <name evidence="2" type="ORF">JY500_15355</name>
</gene>
<feature type="transmembrane region" description="Helical" evidence="1">
    <location>
        <begin position="268"/>
        <end position="287"/>
    </location>
</feature>
<feature type="transmembrane region" description="Helical" evidence="1">
    <location>
        <begin position="433"/>
        <end position="456"/>
    </location>
</feature>
<keyword evidence="1" id="KW-0812">Transmembrane</keyword>
<dbReference type="EMBL" id="CP071060">
    <property type="protein sequence ID" value="QSI75848.1"/>
    <property type="molecule type" value="Genomic_DNA"/>
</dbReference>
<evidence type="ECO:0000313" key="3">
    <source>
        <dbReference type="Proteomes" id="UP000663570"/>
    </source>
</evidence>
<feature type="transmembrane region" description="Helical" evidence="1">
    <location>
        <begin position="388"/>
        <end position="412"/>
    </location>
</feature>
<feature type="transmembrane region" description="Helical" evidence="1">
    <location>
        <begin position="321"/>
        <end position="342"/>
    </location>
</feature>
<dbReference type="PANTHER" id="PTHR33406">
    <property type="entry name" value="MEMBRANE PROTEIN MJ1562-RELATED"/>
    <property type="match status" value="1"/>
</dbReference>
<sequence length="788" mass="84246">MTDSPSAPHARDEVSWLPEGGWRALACVWLLLVLAACAHLGWLWQVERPRPDSDVMALLPQDDRDPVAEAAFARMASSAERRVVVMVGARDAATTRKAVDAWLSGIDGVPASVRHRVSGGDLAAWRAFLAPYRGGLISDAGRGVLAQGADKQADHALARLFSPAGGGGLAWREDPLGLFGDWMMDQAGGQRVRTVDGRLWVSAEGREWGVVLLTLKEGAFSLDAQQNLMEHLGLARQRAVGAAPDAEILIAGVAPIAAVIASEARNEFAAIGLGSTFGVTLLVFLIFRRPGALVLSLLPLFIGTLCAMSATWLVFERVHVLTLVFGASLIGVGVDYGVHFLAAGIGEQPFDPKRRRDQLNPGLWLAMVTTVLAYVALALAPFPGLRQMALFSGVGLVAAWLTVILWFPYLQWRATHGTSVGTWMGHLRAIWPTFGRGPMGIAMALATLTVLVLGLAQIKVQDDVRALQSAPPALLAEQAHVAQLAGVPSPAQFFVVQAGSAEAVLQAQEALAARLAARVADGTLSGYDMLARHIPSQARQAADCAALQTVYRAPQWRERIEATTGFDPALMADRLACKPLAFDDWLKHPVSEPFHSLWLGRIGAQFAGVVLLSGVTGAASLDRLRTLGEGIPGVSWVDKPGRISSVIARYRGLMSGVIVLGYLGSFWLLWRRYGRETWRAVVPTVLASLLAAAALGIAGLPFQLFAVLGLFIVLGMGIDYGIFLLEHPRNDDGNPWLAVTLSAFSTLLSFGLLALSHTPALRVFGLVCLVGVGASWLLAPAFARKERA</sequence>
<dbReference type="Proteomes" id="UP000663570">
    <property type="component" value="Chromosome"/>
</dbReference>
<protein>
    <submittedName>
        <fullName evidence="2">Transporter</fullName>
    </submittedName>
</protein>
<dbReference type="Gene3D" id="1.20.1640.10">
    <property type="entry name" value="Multidrug efflux transporter AcrB transmembrane domain"/>
    <property type="match status" value="2"/>
</dbReference>
<dbReference type="PANTHER" id="PTHR33406:SF13">
    <property type="entry name" value="MEMBRANE PROTEIN YDFJ"/>
    <property type="match status" value="1"/>
</dbReference>
<feature type="transmembrane region" description="Helical" evidence="1">
    <location>
        <begin position="652"/>
        <end position="670"/>
    </location>
</feature>
<accession>A0ABX7M247</accession>
<keyword evidence="1" id="KW-1133">Transmembrane helix</keyword>
<dbReference type="SUPFAM" id="SSF82866">
    <property type="entry name" value="Multidrug efflux transporter AcrB transmembrane domain"/>
    <property type="match status" value="2"/>
</dbReference>
<keyword evidence="3" id="KW-1185">Reference proteome</keyword>
<evidence type="ECO:0000256" key="1">
    <source>
        <dbReference type="SAM" id="Phobius"/>
    </source>
</evidence>
<feature type="transmembrane region" description="Helical" evidence="1">
    <location>
        <begin position="761"/>
        <end position="783"/>
    </location>
</feature>
<organism evidence="2 3">
    <name type="scientific">Niveibacterium microcysteis</name>
    <dbReference type="NCBI Taxonomy" id="2811415"/>
    <lineage>
        <taxon>Bacteria</taxon>
        <taxon>Pseudomonadati</taxon>
        <taxon>Pseudomonadota</taxon>
        <taxon>Betaproteobacteria</taxon>
        <taxon>Rhodocyclales</taxon>
        <taxon>Rhodocyclaceae</taxon>
        <taxon>Niveibacterium</taxon>
    </lineage>
</organism>
<name>A0ABX7M247_9RHOO</name>
<feature type="transmembrane region" description="Helical" evidence="1">
    <location>
        <begin position="677"/>
        <end position="698"/>
    </location>
</feature>
<proteinExistence type="predicted"/>